<evidence type="ECO:0000313" key="1">
    <source>
        <dbReference type="EMBL" id="MCW6509565.1"/>
    </source>
</evidence>
<comment type="caution">
    <text evidence="1">The sequence shown here is derived from an EMBL/GenBank/DDBJ whole genome shotgun (WGS) entry which is preliminary data.</text>
</comment>
<dbReference type="RefSeq" id="WP_282585935.1">
    <property type="nucleotide sequence ID" value="NZ_JAMOIM010000010.1"/>
</dbReference>
<dbReference type="AlphaFoldDB" id="A0AA41Z3A5"/>
<proteinExistence type="predicted"/>
<dbReference type="EMBL" id="JAMOIM010000010">
    <property type="protein sequence ID" value="MCW6509565.1"/>
    <property type="molecule type" value="Genomic_DNA"/>
</dbReference>
<protein>
    <submittedName>
        <fullName evidence="1">Uncharacterized protein</fullName>
    </submittedName>
</protein>
<dbReference type="Proteomes" id="UP001165667">
    <property type="component" value="Unassembled WGS sequence"/>
</dbReference>
<gene>
    <name evidence="1" type="ORF">M8523_16210</name>
</gene>
<keyword evidence="2" id="KW-1185">Reference proteome</keyword>
<accession>A0AA41Z3A5</accession>
<name>A0AA41Z3A5_9HYPH</name>
<evidence type="ECO:0000313" key="2">
    <source>
        <dbReference type="Proteomes" id="UP001165667"/>
    </source>
</evidence>
<organism evidence="1 2">
    <name type="scientific">Lichenifustis flavocetrariae</name>
    <dbReference type="NCBI Taxonomy" id="2949735"/>
    <lineage>
        <taxon>Bacteria</taxon>
        <taxon>Pseudomonadati</taxon>
        <taxon>Pseudomonadota</taxon>
        <taxon>Alphaproteobacteria</taxon>
        <taxon>Hyphomicrobiales</taxon>
        <taxon>Lichenihabitantaceae</taxon>
        <taxon>Lichenifustis</taxon>
    </lineage>
</organism>
<sequence>MASKANHLRQEPDETYQFKLAGQTVDVLQSRQRRFERMDLEEAEVDLVPRRNIMYGSIRILAGFHKSTP</sequence>
<reference evidence="1" key="1">
    <citation type="submission" date="2022-05" db="EMBL/GenBank/DDBJ databases">
        <authorList>
            <person name="Pankratov T."/>
        </authorList>
    </citation>
    <scope>NUCLEOTIDE SEQUENCE</scope>
    <source>
        <strain evidence="1">BP6-180914</strain>
    </source>
</reference>